<sequence length="115" mass="12735">MTDSRQDQTNGTTTFEDSLAVAQQAIADFEADDGLKLQARLLPDALEVWAEAGQGNGRQAMGYTAARADLEQHGTAWFLRRALRSLNDLYRASHLPTSAQDVPTEQLKPPESYER</sequence>
<reference evidence="2" key="1">
    <citation type="journal article" date="2014" name="Int. J. Syst. Evol. Microbiol.">
        <title>Complete genome sequence of Corynebacterium casei LMG S-19264T (=DSM 44701T), isolated from a smear-ripened cheese.</title>
        <authorList>
            <consortium name="US DOE Joint Genome Institute (JGI-PGF)"/>
            <person name="Walter F."/>
            <person name="Albersmeier A."/>
            <person name="Kalinowski J."/>
            <person name="Ruckert C."/>
        </authorList>
    </citation>
    <scope>NUCLEOTIDE SEQUENCE</scope>
    <source>
        <strain evidence="2">JCM 31311</strain>
    </source>
</reference>
<gene>
    <name evidence="2" type="ORF">GCM10008957_20850</name>
</gene>
<evidence type="ECO:0000313" key="3">
    <source>
        <dbReference type="Proteomes" id="UP000603865"/>
    </source>
</evidence>
<dbReference type="AlphaFoldDB" id="A0A918C6A1"/>
<name>A0A918C6A1_9DEIO</name>
<evidence type="ECO:0000313" key="2">
    <source>
        <dbReference type="EMBL" id="GGR07968.1"/>
    </source>
</evidence>
<proteinExistence type="predicted"/>
<dbReference type="Proteomes" id="UP000603865">
    <property type="component" value="Unassembled WGS sequence"/>
</dbReference>
<accession>A0A918C6A1</accession>
<dbReference type="EMBL" id="BMQL01000009">
    <property type="protein sequence ID" value="GGR07968.1"/>
    <property type="molecule type" value="Genomic_DNA"/>
</dbReference>
<evidence type="ECO:0000256" key="1">
    <source>
        <dbReference type="SAM" id="MobiDB-lite"/>
    </source>
</evidence>
<feature type="region of interest" description="Disordered" evidence="1">
    <location>
        <begin position="93"/>
        <end position="115"/>
    </location>
</feature>
<dbReference type="RefSeq" id="WP_189090057.1">
    <property type="nucleotide sequence ID" value="NZ_BMQL01000009.1"/>
</dbReference>
<keyword evidence="3" id="KW-1185">Reference proteome</keyword>
<protein>
    <submittedName>
        <fullName evidence="2">Uncharacterized protein</fullName>
    </submittedName>
</protein>
<comment type="caution">
    <text evidence="2">The sequence shown here is derived from an EMBL/GenBank/DDBJ whole genome shotgun (WGS) entry which is preliminary data.</text>
</comment>
<organism evidence="2 3">
    <name type="scientific">Deinococcus ruber</name>
    <dbReference type="NCBI Taxonomy" id="1848197"/>
    <lineage>
        <taxon>Bacteria</taxon>
        <taxon>Thermotogati</taxon>
        <taxon>Deinococcota</taxon>
        <taxon>Deinococci</taxon>
        <taxon>Deinococcales</taxon>
        <taxon>Deinococcaceae</taxon>
        <taxon>Deinococcus</taxon>
    </lineage>
</organism>
<reference evidence="2" key="2">
    <citation type="submission" date="2020-09" db="EMBL/GenBank/DDBJ databases">
        <authorList>
            <person name="Sun Q."/>
            <person name="Ohkuma M."/>
        </authorList>
    </citation>
    <scope>NUCLEOTIDE SEQUENCE</scope>
    <source>
        <strain evidence="2">JCM 31311</strain>
    </source>
</reference>